<dbReference type="AlphaFoldDB" id="A0A919M3C1"/>
<dbReference type="InterPro" id="IPR052155">
    <property type="entry name" value="Biofilm_reg_signaling"/>
</dbReference>
<evidence type="ECO:0000313" key="6">
    <source>
        <dbReference type="Proteomes" id="UP000619479"/>
    </source>
</evidence>
<feature type="domain" description="EAL" evidence="3">
    <location>
        <begin position="620"/>
        <end position="869"/>
    </location>
</feature>
<feature type="transmembrane region" description="Helical" evidence="1">
    <location>
        <begin position="261"/>
        <end position="280"/>
    </location>
</feature>
<dbReference type="Pfam" id="PF00563">
    <property type="entry name" value="EAL"/>
    <property type="match status" value="1"/>
</dbReference>
<feature type="transmembrane region" description="Helical" evidence="1">
    <location>
        <begin position="17"/>
        <end position="35"/>
    </location>
</feature>
<dbReference type="PANTHER" id="PTHR44757">
    <property type="entry name" value="DIGUANYLATE CYCLASE DGCP"/>
    <property type="match status" value="1"/>
</dbReference>
<dbReference type="NCBIfam" id="TIGR00254">
    <property type="entry name" value="GGDEF"/>
    <property type="match status" value="1"/>
</dbReference>
<proteinExistence type="predicted"/>
<keyword evidence="1" id="KW-1133">Transmembrane helix</keyword>
<dbReference type="Pfam" id="PF00990">
    <property type="entry name" value="GGDEF"/>
    <property type="match status" value="1"/>
</dbReference>
<dbReference type="InterPro" id="IPR035919">
    <property type="entry name" value="EAL_sf"/>
</dbReference>
<feature type="domain" description="PAS" evidence="2">
    <location>
        <begin position="324"/>
        <end position="394"/>
    </location>
</feature>
<name>A0A919M3C1_9ACTN</name>
<organism evidence="5 6">
    <name type="scientific">Actinoplanes cyaneus</name>
    <dbReference type="NCBI Taxonomy" id="52696"/>
    <lineage>
        <taxon>Bacteria</taxon>
        <taxon>Bacillati</taxon>
        <taxon>Actinomycetota</taxon>
        <taxon>Actinomycetes</taxon>
        <taxon>Micromonosporales</taxon>
        <taxon>Micromonosporaceae</taxon>
        <taxon>Actinoplanes</taxon>
    </lineage>
</organism>
<feature type="transmembrane region" description="Helical" evidence="1">
    <location>
        <begin position="41"/>
        <end position="60"/>
    </location>
</feature>
<dbReference type="SUPFAM" id="SSF55073">
    <property type="entry name" value="Nucleotide cyclase"/>
    <property type="match status" value="1"/>
</dbReference>
<dbReference type="RefSeq" id="WP_203746803.1">
    <property type="nucleotide sequence ID" value="NZ_BOMH01000044.1"/>
</dbReference>
<dbReference type="PROSITE" id="PS50887">
    <property type="entry name" value="GGDEF"/>
    <property type="match status" value="1"/>
</dbReference>
<dbReference type="SMART" id="SM00267">
    <property type="entry name" value="GGDEF"/>
    <property type="match status" value="1"/>
</dbReference>
<dbReference type="InterPro" id="IPR043128">
    <property type="entry name" value="Rev_trsase/Diguanyl_cyclase"/>
</dbReference>
<comment type="caution">
    <text evidence="5">The sequence shown here is derived from an EMBL/GenBank/DDBJ whole genome shotgun (WGS) entry which is preliminary data.</text>
</comment>
<dbReference type="InterPro" id="IPR029787">
    <property type="entry name" value="Nucleotide_cyclase"/>
</dbReference>
<feature type="transmembrane region" description="Helical" evidence="1">
    <location>
        <begin position="169"/>
        <end position="187"/>
    </location>
</feature>
<dbReference type="SUPFAM" id="SSF55785">
    <property type="entry name" value="PYP-like sensor domain (PAS domain)"/>
    <property type="match status" value="1"/>
</dbReference>
<dbReference type="Pfam" id="PF00989">
    <property type="entry name" value="PAS"/>
    <property type="match status" value="1"/>
</dbReference>
<feature type="transmembrane region" description="Helical" evidence="1">
    <location>
        <begin position="223"/>
        <end position="240"/>
    </location>
</feature>
<reference evidence="5" key="1">
    <citation type="submission" date="2021-01" db="EMBL/GenBank/DDBJ databases">
        <title>Whole genome shotgun sequence of Actinoplanes cyaneus NBRC 14990.</title>
        <authorList>
            <person name="Komaki H."/>
            <person name="Tamura T."/>
        </authorList>
    </citation>
    <scope>NUCLEOTIDE SEQUENCE</scope>
    <source>
        <strain evidence="5">NBRC 14990</strain>
    </source>
</reference>
<dbReference type="CDD" id="cd00130">
    <property type="entry name" value="PAS"/>
    <property type="match status" value="1"/>
</dbReference>
<evidence type="ECO:0000259" key="2">
    <source>
        <dbReference type="PROSITE" id="PS50112"/>
    </source>
</evidence>
<dbReference type="CDD" id="cd01949">
    <property type="entry name" value="GGDEF"/>
    <property type="match status" value="1"/>
</dbReference>
<dbReference type="NCBIfam" id="TIGR00229">
    <property type="entry name" value="sensory_box"/>
    <property type="match status" value="1"/>
</dbReference>
<evidence type="ECO:0000256" key="1">
    <source>
        <dbReference type="SAM" id="Phobius"/>
    </source>
</evidence>
<dbReference type="InterPro" id="IPR035965">
    <property type="entry name" value="PAS-like_dom_sf"/>
</dbReference>
<feature type="transmembrane region" description="Helical" evidence="1">
    <location>
        <begin position="139"/>
        <end position="157"/>
    </location>
</feature>
<feature type="transmembrane region" description="Helical" evidence="1">
    <location>
        <begin position="194"/>
        <end position="217"/>
    </location>
</feature>
<dbReference type="SMART" id="SM00052">
    <property type="entry name" value="EAL"/>
    <property type="match status" value="1"/>
</dbReference>
<sequence>MAVPPLAPARPSNTGRAVLLAVSATAALMLLAGAAGLLPGAVALALGAGAAALCASAYLVRSALDIHHTDGTFVACRGAGFVGMGALATAVTALVPWWSPPGEVLWLTAGLGTAAGCYVLGASLLPGAARNWPIRLRRGFDGLCLGISVGFAAYLIPPDGQPHRAALPAVLIAAGGVSIVAVVVLRARPRPVPAVWCADGAGLVLASLAALAEVLALGVSGPAVPLLGLPMVAGLAAAAGGGSRRGLPVPPAAPVNPDRYLASYPLLAVPAAVGVVAAVWHLLTSPGFDTEGVVFAVIMISVLVMRELLVVRDIRLYAGRLRVTEAHFRSLVAGATDLTLVLDERLTVRWQSPAAARLFGLRDDQVLGRAFGEMIHPEDAGDALAVIRSVLAGEHEGGPPVLVSARLRDGARLWRDTESTISDQRAVPEVAALVVHVRDVGERRHLERTLHRLAYLDQLTGLANRQALMRDLLAFRRRPGPPGTLLVIDLHGLAEANDAHGREVGDAVLTEMARRLRSLTGPDDVPARLGGDEFAVLTPQSAVPAYALATRIVAALAEPFQLPGAQVRLHTSVGLAELAGATRPDEVLRHADLARQRAHQLGRDAVEWYDPDVELLLQRRMELERQLPGAAGRGELDLVFQPVAALRDGRPAGVEALLRWRHPGLGTILPEEFLPIAAAQSIIAELNDWALDEACRHLRNWAGDDGEFWVSVNVGPRELLTARFPEQVAGTLRRYGVAPDRLVVEVAETWIAEDLPAIVAALSGLRKLGVRAALDDFGSSQSSLANLRRLPVDMLKLTAALAQQESEAATMEVVVGLSRRIGLDLVAKGLETPESIERALAAGCRYGQGIAVAHPAPAERIEAYLESHRADRNP</sequence>
<feature type="transmembrane region" description="Helical" evidence="1">
    <location>
        <begin position="104"/>
        <end position="127"/>
    </location>
</feature>
<dbReference type="PANTHER" id="PTHR44757:SF2">
    <property type="entry name" value="BIOFILM ARCHITECTURE MAINTENANCE PROTEIN MBAA"/>
    <property type="match status" value="1"/>
</dbReference>
<dbReference type="GO" id="GO:0006355">
    <property type="term" value="P:regulation of DNA-templated transcription"/>
    <property type="evidence" value="ECO:0007669"/>
    <property type="project" value="InterPro"/>
</dbReference>
<keyword evidence="1" id="KW-0812">Transmembrane</keyword>
<dbReference type="InterPro" id="IPR000014">
    <property type="entry name" value="PAS"/>
</dbReference>
<keyword evidence="1" id="KW-0472">Membrane</keyword>
<dbReference type="SUPFAM" id="SSF141868">
    <property type="entry name" value="EAL domain-like"/>
    <property type="match status" value="1"/>
</dbReference>
<dbReference type="Gene3D" id="3.20.20.450">
    <property type="entry name" value="EAL domain"/>
    <property type="match status" value="1"/>
</dbReference>
<dbReference type="PROSITE" id="PS50112">
    <property type="entry name" value="PAS"/>
    <property type="match status" value="1"/>
</dbReference>
<dbReference type="Gene3D" id="3.30.70.270">
    <property type="match status" value="1"/>
</dbReference>
<accession>A0A919M3C1</accession>
<evidence type="ECO:0000259" key="4">
    <source>
        <dbReference type="PROSITE" id="PS50887"/>
    </source>
</evidence>
<dbReference type="InterPro" id="IPR000160">
    <property type="entry name" value="GGDEF_dom"/>
</dbReference>
<protein>
    <submittedName>
        <fullName evidence="5">Uncharacterized protein</fullName>
    </submittedName>
</protein>
<dbReference type="InterPro" id="IPR013767">
    <property type="entry name" value="PAS_fold"/>
</dbReference>
<gene>
    <name evidence="5" type="ORF">Acy02nite_60160</name>
</gene>
<dbReference type="Proteomes" id="UP000619479">
    <property type="component" value="Unassembled WGS sequence"/>
</dbReference>
<feature type="transmembrane region" description="Helical" evidence="1">
    <location>
        <begin position="72"/>
        <end position="98"/>
    </location>
</feature>
<keyword evidence="6" id="KW-1185">Reference proteome</keyword>
<feature type="domain" description="GGDEF" evidence="4">
    <location>
        <begin position="481"/>
        <end position="611"/>
    </location>
</feature>
<dbReference type="PROSITE" id="PS50883">
    <property type="entry name" value="EAL"/>
    <property type="match status" value="1"/>
</dbReference>
<evidence type="ECO:0000313" key="5">
    <source>
        <dbReference type="EMBL" id="GID68135.1"/>
    </source>
</evidence>
<dbReference type="InterPro" id="IPR001633">
    <property type="entry name" value="EAL_dom"/>
</dbReference>
<evidence type="ECO:0000259" key="3">
    <source>
        <dbReference type="PROSITE" id="PS50883"/>
    </source>
</evidence>
<dbReference type="EMBL" id="BOMH01000044">
    <property type="protein sequence ID" value="GID68135.1"/>
    <property type="molecule type" value="Genomic_DNA"/>
</dbReference>
<feature type="transmembrane region" description="Helical" evidence="1">
    <location>
        <begin position="292"/>
        <end position="311"/>
    </location>
</feature>
<dbReference type="CDD" id="cd01948">
    <property type="entry name" value="EAL"/>
    <property type="match status" value="1"/>
</dbReference>
<dbReference type="SMART" id="SM00091">
    <property type="entry name" value="PAS"/>
    <property type="match status" value="1"/>
</dbReference>
<dbReference type="Gene3D" id="3.30.450.20">
    <property type="entry name" value="PAS domain"/>
    <property type="match status" value="1"/>
</dbReference>